<comment type="function">
    <text evidence="8 10">GTPase that plays an essential role in the late steps of ribosome biogenesis.</text>
</comment>
<evidence type="ECO:0000256" key="11">
    <source>
        <dbReference type="SAM" id="MobiDB-lite"/>
    </source>
</evidence>
<comment type="caution">
    <text evidence="13">The sequence shown here is derived from an EMBL/GenBank/DDBJ whole genome shotgun (WGS) entry which is preliminary data.</text>
</comment>
<feature type="binding site" evidence="8">
    <location>
        <begin position="60"/>
        <end position="64"/>
    </location>
    <ligand>
        <name>GTP</name>
        <dbReference type="ChEBI" id="CHEBI:37565"/>
        <label>1</label>
    </ligand>
</feature>
<dbReference type="CDD" id="cd01895">
    <property type="entry name" value="EngA2"/>
    <property type="match status" value="1"/>
</dbReference>
<dbReference type="OrthoDB" id="9805918at2"/>
<feature type="binding site" evidence="8">
    <location>
        <begin position="267"/>
        <end position="271"/>
    </location>
    <ligand>
        <name>GTP</name>
        <dbReference type="ChEBI" id="CHEBI:37565"/>
        <label>2</label>
    </ligand>
</feature>
<organism evidence="13 14">
    <name type="scientific">Aurantiacibacter aquimixticola</name>
    <dbReference type="NCBI Taxonomy" id="1958945"/>
    <lineage>
        <taxon>Bacteria</taxon>
        <taxon>Pseudomonadati</taxon>
        <taxon>Pseudomonadota</taxon>
        <taxon>Alphaproteobacteria</taxon>
        <taxon>Sphingomonadales</taxon>
        <taxon>Erythrobacteraceae</taxon>
        <taxon>Aurantiacibacter</taxon>
    </lineage>
</organism>
<feature type="region of interest" description="Disordered" evidence="11">
    <location>
        <begin position="472"/>
        <end position="492"/>
    </location>
</feature>
<dbReference type="GO" id="GO:0042254">
    <property type="term" value="P:ribosome biogenesis"/>
    <property type="evidence" value="ECO:0007669"/>
    <property type="project" value="UniProtKB-KW"/>
</dbReference>
<feature type="compositionally biased region" description="Gly residues" evidence="11">
    <location>
        <begin position="482"/>
        <end position="492"/>
    </location>
</feature>
<evidence type="ECO:0000256" key="5">
    <source>
        <dbReference type="ARBA" id="ARBA00022741"/>
    </source>
</evidence>
<evidence type="ECO:0000256" key="9">
    <source>
        <dbReference type="PROSITE-ProRule" id="PRU01049"/>
    </source>
</evidence>
<protein>
    <recommendedName>
        <fullName evidence="2 8">GTPase Der</fullName>
    </recommendedName>
    <alternativeName>
        <fullName evidence="7 8">GTP-binding protein EngA</fullName>
    </alternativeName>
</protein>
<gene>
    <name evidence="8" type="primary">der</name>
    <name evidence="13" type="ORF">D6201_06810</name>
</gene>
<dbReference type="PANTHER" id="PTHR43834">
    <property type="entry name" value="GTPASE DER"/>
    <property type="match status" value="1"/>
</dbReference>
<proteinExistence type="inferred from homology"/>
<dbReference type="GO" id="GO:0005525">
    <property type="term" value="F:GTP binding"/>
    <property type="evidence" value="ECO:0007669"/>
    <property type="project" value="UniProtKB-UniRule"/>
</dbReference>
<evidence type="ECO:0000313" key="13">
    <source>
        <dbReference type="EMBL" id="RJY09109.1"/>
    </source>
</evidence>
<evidence type="ECO:0000256" key="7">
    <source>
        <dbReference type="ARBA" id="ARBA00032345"/>
    </source>
</evidence>
<feature type="compositionally biased region" description="Acidic residues" evidence="11">
    <location>
        <begin position="194"/>
        <end position="203"/>
    </location>
</feature>
<dbReference type="InterPro" id="IPR032859">
    <property type="entry name" value="KH_dom-like"/>
</dbReference>
<sequence>MPARQLPQVVIIGRPNVGKSTLFNRLVGKRLALVDDQPGVTRDRRKGLAGLASLEFEAVDTAGWEDEDEASLPGRMRAQTQVSLRDADAALFVVDSRAGLTPLDEEIGQWLRKQEVPVVLIANKAEGNSGQSGILEAYSLGLGEPIPVSAEHGEGVADLYSALFPLISDRAEQLELEAEQAAAIAADKAREAAEAGEELEEHDPTEPLSLAIVGRPNAGKSTLVNRLLGEDRLLTGPEAGITRDSIAVDWEWTDPASGEERTIKLIDTAGMRKRAKVVDKLEKLSVSDGLRAVDYAEVVVLLLDATRGLEVQDLKIASKVLEEGRALMIAINKWDIAEDASALFNGIRAALDEGLAQLRGVPLFAVSAVTGKGLDPMLSAAFKLREDWSRRVPTSALNRWFDDALAANPPPAPGGRRIKLRYITQVGTRPPRFVIFGSRLFDLPTSYERYLLNGIRRDLGFGAVPVRLTLKSPKNPYDDNRGGGGKYSGGNS</sequence>
<keyword evidence="6 8" id="KW-0342">GTP-binding</keyword>
<dbReference type="PANTHER" id="PTHR43834:SF6">
    <property type="entry name" value="GTPASE DER"/>
    <property type="match status" value="1"/>
</dbReference>
<evidence type="ECO:0000256" key="10">
    <source>
        <dbReference type="RuleBase" id="RU004481"/>
    </source>
</evidence>
<evidence type="ECO:0000256" key="4">
    <source>
        <dbReference type="ARBA" id="ARBA00022737"/>
    </source>
</evidence>
<dbReference type="RefSeq" id="WP_120048118.1">
    <property type="nucleotide sequence ID" value="NZ_RAHX01000001.1"/>
</dbReference>
<dbReference type="Gene3D" id="3.40.50.300">
    <property type="entry name" value="P-loop containing nucleotide triphosphate hydrolases"/>
    <property type="match status" value="2"/>
</dbReference>
<evidence type="ECO:0000256" key="2">
    <source>
        <dbReference type="ARBA" id="ARBA00020953"/>
    </source>
</evidence>
<dbReference type="InterPro" id="IPR016484">
    <property type="entry name" value="GTPase_Der"/>
</dbReference>
<evidence type="ECO:0000313" key="14">
    <source>
        <dbReference type="Proteomes" id="UP000285232"/>
    </source>
</evidence>
<dbReference type="InterPro" id="IPR005225">
    <property type="entry name" value="Small_GTP-bd"/>
</dbReference>
<feature type="region of interest" description="Disordered" evidence="11">
    <location>
        <begin position="189"/>
        <end position="212"/>
    </location>
</feature>
<dbReference type="HAMAP" id="MF_00195">
    <property type="entry name" value="GTPase_Der"/>
    <property type="match status" value="1"/>
</dbReference>
<dbReference type="NCBIfam" id="TIGR00231">
    <property type="entry name" value="small_GTP"/>
    <property type="match status" value="2"/>
</dbReference>
<dbReference type="FunFam" id="3.30.300.20:FF:000004">
    <property type="entry name" value="GTPase Der"/>
    <property type="match status" value="1"/>
</dbReference>
<dbReference type="CDD" id="cd01894">
    <property type="entry name" value="EngA1"/>
    <property type="match status" value="1"/>
</dbReference>
<dbReference type="PIRSF" id="PIRSF006485">
    <property type="entry name" value="GTP-binding_EngA"/>
    <property type="match status" value="1"/>
</dbReference>
<comment type="subunit">
    <text evidence="8">Associates with the 50S ribosomal subunit.</text>
</comment>
<keyword evidence="4 10" id="KW-0677">Repeat</keyword>
<dbReference type="PROSITE" id="PS51712">
    <property type="entry name" value="G_ENGA"/>
    <property type="match status" value="2"/>
</dbReference>
<feature type="binding site" evidence="8">
    <location>
        <begin position="332"/>
        <end position="335"/>
    </location>
    <ligand>
        <name>GTP</name>
        <dbReference type="ChEBI" id="CHEBI:37565"/>
        <label>2</label>
    </ligand>
</feature>
<keyword evidence="5 8" id="KW-0547">Nucleotide-binding</keyword>
<dbReference type="InterPro" id="IPR015946">
    <property type="entry name" value="KH_dom-like_a/b"/>
</dbReference>
<dbReference type="InterPro" id="IPR031166">
    <property type="entry name" value="G_ENGA"/>
</dbReference>
<keyword evidence="3 8" id="KW-0690">Ribosome biogenesis</keyword>
<accession>A0A419RTL2</accession>
<dbReference type="Gene3D" id="3.30.300.20">
    <property type="match status" value="1"/>
</dbReference>
<evidence type="ECO:0000256" key="3">
    <source>
        <dbReference type="ARBA" id="ARBA00022517"/>
    </source>
</evidence>
<reference evidence="13 14" key="1">
    <citation type="journal article" date="2017" name="Int. J. Syst. Evol. Microbiol.">
        <title>Erythrobacter aquimixticola sp. nov., isolated from the junction between the ocean and a freshwater spring.</title>
        <authorList>
            <person name="Park S."/>
            <person name="Jung Y.T."/>
            <person name="Choi S.J."/>
            <person name="Yoon J.H."/>
        </authorList>
    </citation>
    <scope>NUCLEOTIDE SEQUENCE [LARGE SCALE GENOMIC DNA]</scope>
    <source>
        <strain evidence="13 14">JSSK-14</strain>
    </source>
</reference>
<evidence type="ECO:0000256" key="8">
    <source>
        <dbReference type="HAMAP-Rule" id="MF_00195"/>
    </source>
</evidence>
<dbReference type="SUPFAM" id="SSF52540">
    <property type="entry name" value="P-loop containing nucleoside triphosphate hydrolases"/>
    <property type="match status" value="2"/>
</dbReference>
<dbReference type="InterPro" id="IPR027417">
    <property type="entry name" value="P-loop_NTPase"/>
</dbReference>
<evidence type="ECO:0000259" key="12">
    <source>
        <dbReference type="PROSITE" id="PS51712"/>
    </source>
</evidence>
<feature type="domain" description="EngA-type G" evidence="12">
    <location>
        <begin position="208"/>
        <end position="389"/>
    </location>
</feature>
<dbReference type="Proteomes" id="UP000285232">
    <property type="component" value="Unassembled WGS sequence"/>
</dbReference>
<dbReference type="Pfam" id="PF01926">
    <property type="entry name" value="MMR_HSR1"/>
    <property type="match status" value="2"/>
</dbReference>
<dbReference type="Pfam" id="PF14714">
    <property type="entry name" value="KH_dom-like"/>
    <property type="match status" value="1"/>
</dbReference>
<dbReference type="EMBL" id="RAHX01000001">
    <property type="protein sequence ID" value="RJY09109.1"/>
    <property type="molecule type" value="Genomic_DNA"/>
</dbReference>
<keyword evidence="14" id="KW-1185">Reference proteome</keyword>
<feature type="binding site" evidence="8">
    <location>
        <begin position="123"/>
        <end position="126"/>
    </location>
    <ligand>
        <name>GTP</name>
        <dbReference type="ChEBI" id="CHEBI:37565"/>
        <label>1</label>
    </ligand>
</feature>
<comment type="similarity">
    <text evidence="1 8 9 10">Belongs to the TRAFAC class TrmE-Era-EngA-EngB-Septin-like GTPase superfamily. EngA (Der) GTPase family.</text>
</comment>
<feature type="binding site" evidence="8">
    <location>
        <begin position="13"/>
        <end position="20"/>
    </location>
    <ligand>
        <name>GTP</name>
        <dbReference type="ChEBI" id="CHEBI:37565"/>
        <label>1</label>
    </ligand>
</feature>
<dbReference type="AlphaFoldDB" id="A0A419RTL2"/>
<dbReference type="NCBIfam" id="TIGR03594">
    <property type="entry name" value="GTPase_EngA"/>
    <property type="match status" value="1"/>
</dbReference>
<feature type="binding site" evidence="8">
    <location>
        <begin position="214"/>
        <end position="221"/>
    </location>
    <ligand>
        <name>GTP</name>
        <dbReference type="ChEBI" id="CHEBI:37565"/>
        <label>2</label>
    </ligand>
</feature>
<name>A0A419RTL2_9SPHN</name>
<dbReference type="InterPro" id="IPR006073">
    <property type="entry name" value="GTP-bd"/>
</dbReference>
<feature type="domain" description="EngA-type G" evidence="12">
    <location>
        <begin position="7"/>
        <end position="171"/>
    </location>
</feature>
<evidence type="ECO:0000256" key="1">
    <source>
        <dbReference type="ARBA" id="ARBA00008279"/>
    </source>
</evidence>
<evidence type="ECO:0000256" key="6">
    <source>
        <dbReference type="ARBA" id="ARBA00023134"/>
    </source>
</evidence>